<gene>
    <name evidence="1" type="ORF">EBN03_10130</name>
</gene>
<reference evidence="1 2" key="1">
    <citation type="submission" date="2018-10" db="EMBL/GenBank/DDBJ databases">
        <title>Isolation from cow dung.</title>
        <authorList>
            <person name="Ling L."/>
        </authorList>
    </citation>
    <scope>NUCLEOTIDE SEQUENCE [LARGE SCALE GENOMIC DNA]</scope>
    <source>
        <strain evidence="1 2">NEAU-LL90</strain>
    </source>
</reference>
<name>A0A3M2L772_9NOCA</name>
<dbReference type="EMBL" id="RFFH01000003">
    <property type="protein sequence ID" value="RMI33479.1"/>
    <property type="molecule type" value="Genomic_DNA"/>
</dbReference>
<accession>A0A3M2L772</accession>
<proteinExistence type="predicted"/>
<evidence type="ECO:0000313" key="2">
    <source>
        <dbReference type="Proteomes" id="UP000279275"/>
    </source>
</evidence>
<dbReference type="AlphaFoldDB" id="A0A3M2L772"/>
<organism evidence="1 2">
    <name type="scientific">Nocardia stercoris</name>
    <dbReference type="NCBI Taxonomy" id="2483361"/>
    <lineage>
        <taxon>Bacteria</taxon>
        <taxon>Bacillati</taxon>
        <taxon>Actinomycetota</taxon>
        <taxon>Actinomycetes</taxon>
        <taxon>Mycobacteriales</taxon>
        <taxon>Nocardiaceae</taxon>
        <taxon>Nocardia</taxon>
    </lineage>
</organism>
<protein>
    <submittedName>
        <fullName evidence="1">Uncharacterized protein</fullName>
    </submittedName>
</protein>
<sequence length="139" mass="14568">MGLFNRKPMAERQADAMQQADRIVKGKGFTGKLTKAVMGSEFTNAMQGAMNSANQAQQVQGLLASGVPTETATVVQVQDTGQTINDNPNVVLVLDLGGSQTSITTLVSRLEIPRAGDAVLIVREPQSGALLYAGLAPRG</sequence>
<keyword evidence="2" id="KW-1185">Reference proteome</keyword>
<comment type="caution">
    <text evidence="1">The sequence shown here is derived from an EMBL/GenBank/DDBJ whole genome shotgun (WGS) entry which is preliminary data.</text>
</comment>
<dbReference type="Proteomes" id="UP000279275">
    <property type="component" value="Unassembled WGS sequence"/>
</dbReference>
<evidence type="ECO:0000313" key="1">
    <source>
        <dbReference type="EMBL" id="RMI33479.1"/>
    </source>
</evidence>